<dbReference type="AlphaFoldDB" id="A0A0F9TZT3"/>
<name>A0A0F9TZT3_9ZZZZ</name>
<reference evidence="1" key="1">
    <citation type="journal article" date="2015" name="Nature">
        <title>Complex archaea that bridge the gap between prokaryotes and eukaryotes.</title>
        <authorList>
            <person name="Spang A."/>
            <person name="Saw J.H."/>
            <person name="Jorgensen S.L."/>
            <person name="Zaremba-Niedzwiedzka K."/>
            <person name="Martijn J."/>
            <person name="Lind A.E."/>
            <person name="van Eijk R."/>
            <person name="Schleper C."/>
            <person name="Guy L."/>
            <person name="Ettema T.J."/>
        </authorList>
    </citation>
    <scope>NUCLEOTIDE SEQUENCE</scope>
</reference>
<gene>
    <name evidence="1" type="ORF">LCGC14_0266960</name>
</gene>
<comment type="caution">
    <text evidence="1">The sequence shown here is derived from an EMBL/GenBank/DDBJ whole genome shotgun (WGS) entry which is preliminary data.</text>
</comment>
<proteinExistence type="predicted"/>
<organism evidence="1">
    <name type="scientific">marine sediment metagenome</name>
    <dbReference type="NCBI Taxonomy" id="412755"/>
    <lineage>
        <taxon>unclassified sequences</taxon>
        <taxon>metagenomes</taxon>
        <taxon>ecological metagenomes</taxon>
    </lineage>
</organism>
<sequence length="179" mass="20736">MTQRTLSDSIQDEQSYCGLCRKPTDDFYEKKLAGKDACLNCAILITDYGVETEHSMYTDSYLNQLESTSATLYASEFKYAMREHYFFTDQTENIDPELFEVLYHFAKKGIEVKFKSFIALAKFISKHATDKFSGQRAKMVSSILVRGLEQNLTRKQRYVIQRTISIVKKFGDYPTSDFI</sequence>
<dbReference type="EMBL" id="LAZR01000146">
    <property type="protein sequence ID" value="KKN86520.1"/>
    <property type="molecule type" value="Genomic_DNA"/>
</dbReference>
<accession>A0A0F9TZT3</accession>
<protein>
    <submittedName>
        <fullName evidence="1">Uncharacterized protein</fullName>
    </submittedName>
</protein>
<evidence type="ECO:0000313" key="1">
    <source>
        <dbReference type="EMBL" id="KKN86520.1"/>
    </source>
</evidence>